<proteinExistence type="predicted"/>
<dbReference type="Gene3D" id="3.30.70.270">
    <property type="match status" value="2"/>
</dbReference>
<dbReference type="Proteomes" id="UP000694930">
    <property type="component" value="Chromosome 6"/>
</dbReference>
<dbReference type="InterPro" id="IPR043502">
    <property type="entry name" value="DNA/RNA_pol_sf"/>
</dbReference>
<dbReference type="GeneID" id="107022264"/>
<dbReference type="RefSeq" id="XP_015078415.1">
    <property type="nucleotide sequence ID" value="XM_015222929.1"/>
</dbReference>
<keyword evidence="1" id="KW-1185">Reference proteome</keyword>
<organism evidence="1 2">
    <name type="scientific">Solanum pennellii</name>
    <name type="common">Tomato</name>
    <name type="synonym">Lycopersicon pennellii</name>
    <dbReference type="NCBI Taxonomy" id="28526"/>
    <lineage>
        <taxon>Eukaryota</taxon>
        <taxon>Viridiplantae</taxon>
        <taxon>Streptophyta</taxon>
        <taxon>Embryophyta</taxon>
        <taxon>Tracheophyta</taxon>
        <taxon>Spermatophyta</taxon>
        <taxon>Magnoliopsida</taxon>
        <taxon>eudicotyledons</taxon>
        <taxon>Gunneridae</taxon>
        <taxon>Pentapetalae</taxon>
        <taxon>asterids</taxon>
        <taxon>lamiids</taxon>
        <taxon>Solanales</taxon>
        <taxon>Solanaceae</taxon>
        <taxon>Solanoideae</taxon>
        <taxon>Solaneae</taxon>
        <taxon>Solanum</taxon>
        <taxon>Solanum subgen. Lycopersicon</taxon>
    </lineage>
</organism>
<dbReference type="SUPFAM" id="SSF56672">
    <property type="entry name" value="DNA/RNA polymerases"/>
    <property type="match status" value="1"/>
</dbReference>
<reference evidence="1" key="1">
    <citation type="journal article" date="2014" name="Nat. Genet.">
        <title>The genome of the stress-tolerant wild tomato species Solanum pennellii.</title>
        <authorList>
            <person name="Bolger A."/>
            <person name="Scossa F."/>
            <person name="Bolger M.E."/>
            <person name="Lanz C."/>
            <person name="Maumus F."/>
            <person name="Tohge T."/>
            <person name="Quesneville H."/>
            <person name="Alseekh S."/>
            <person name="Sorensen I."/>
            <person name="Lichtenstein G."/>
            <person name="Fich E.A."/>
            <person name="Conte M."/>
            <person name="Keller H."/>
            <person name="Schneeberger K."/>
            <person name="Schwacke R."/>
            <person name="Ofner I."/>
            <person name="Vrebalov J."/>
            <person name="Xu Y."/>
            <person name="Osorio S."/>
            <person name="Aflitos S.A."/>
            <person name="Schijlen E."/>
            <person name="Jimenez-Gomez J.M."/>
            <person name="Ryngajllo M."/>
            <person name="Kimura S."/>
            <person name="Kumar R."/>
            <person name="Koenig D."/>
            <person name="Headland L.R."/>
            <person name="Maloof J.N."/>
            <person name="Sinha N."/>
            <person name="van Ham R.C."/>
            <person name="Lankhorst R.K."/>
            <person name="Mao L."/>
            <person name="Vogel A."/>
            <person name="Arsova B."/>
            <person name="Panstruga R."/>
            <person name="Fei Z."/>
            <person name="Rose J.K."/>
            <person name="Zamir D."/>
            <person name="Carrari F."/>
            <person name="Giovannoni J.J."/>
            <person name="Weigel D."/>
            <person name="Usadel B."/>
            <person name="Fernie A.R."/>
        </authorList>
    </citation>
    <scope>NUCLEOTIDE SEQUENCE [LARGE SCALE GENOMIC DNA]</scope>
    <source>
        <strain evidence="1">cv. LA0716</strain>
    </source>
</reference>
<reference evidence="2" key="2">
    <citation type="submission" date="2025-08" db="UniProtKB">
        <authorList>
            <consortium name="RefSeq"/>
        </authorList>
    </citation>
    <scope>IDENTIFICATION</scope>
</reference>
<dbReference type="InterPro" id="IPR043128">
    <property type="entry name" value="Rev_trsase/Diguanyl_cyclase"/>
</dbReference>
<dbReference type="PANTHER" id="PTHR37984:SF5">
    <property type="entry name" value="PROTEIN NYNRIN-LIKE"/>
    <property type="match status" value="1"/>
</dbReference>
<sequence>MGHLRVVLQVLNENQLFEKYSKQEFGSRSVAVFGHIISSEGIEIDPKKMEAVKNWHRPLTPTDIRSFLGLAGYYRMFVDGFASISSSWITLTQKNAMYEWSEACKRGFQELKDKLTSAPVLTLSEDMARSKVPGRDMPPQEKLKGIIIDEDATAFRSKATRLPISGGKEKETVLKVEVLELRKHVNHLKSRDFTSLFESAEVFEVLDADFLGLFDVSRATTENDSMEDVVVVESVAETDREQLDVQELFLRESEYR</sequence>
<gene>
    <name evidence="2" type="primary">LOC107022264</name>
</gene>
<dbReference type="PANTHER" id="PTHR37984">
    <property type="entry name" value="PROTEIN CBG26694"/>
    <property type="match status" value="1"/>
</dbReference>
<evidence type="ECO:0000313" key="1">
    <source>
        <dbReference type="Proteomes" id="UP000694930"/>
    </source>
</evidence>
<name>A0ABM1H002_SOLPN</name>
<accession>A0ABM1H002</accession>
<protein>
    <submittedName>
        <fullName evidence="2">Uncharacterized protein LOC107022264</fullName>
    </submittedName>
</protein>
<dbReference type="InterPro" id="IPR050951">
    <property type="entry name" value="Retrovirus_Pol_polyprotein"/>
</dbReference>
<evidence type="ECO:0000313" key="2">
    <source>
        <dbReference type="RefSeq" id="XP_015078415.1"/>
    </source>
</evidence>